<feature type="domain" description="HTH tetR-type" evidence="5">
    <location>
        <begin position="14"/>
        <end position="74"/>
    </location>
</feature>
<dbReference type="PANTHER" id="PTHR47506">
    <property type="entry name" value="TRANSCRIPTIONAL REGULATORY PROTEIN"/>
    <property type="match status" value="1"/>
</dbReference>
<dbReference type="InterPro" id="IPR009057">
    <property type="entry name" value="Homeodomain-like_sf"/>
</dbReference>
<dbReference type="Gene3D" id="1.10.357.10">
    <property type="entry name" value="Tetracycline Repressor, domain 2"/>
    <property type="match status" value="1"/>
</dbReference>
<accession>A0A3M0I0L6</accession>
<comment type="caution">
    <text evidence="6">The sequence shown here is derived from an EMBL/GenBank/DDBJ whole genome shotgun (WGS) entry which is preliminary data.</text>
</comment>
<protein>
    <recommendedName>
        <fullName evidence="5">HTH tetR-type domain-containing protein</fullName>
    </recommendedName>
</protein>
<evidence type="ECO:0000256" key="4">
    <source>
        <dbReference type="PROSITE-ProRule" id="PRU00335"/>
    </source>
</evidence>
<dbReference type="Proteomes" id="UP000270471">
    <property type="component" value="Unassembled WGS sequence"/>
</dbReference>
<gene>
    <name evidence="6" type="ORF">CTZ28_29815</name>
</gene>
<dbReference type="RefSeq" id="WP_121892854.1">
    <property type="nucleotide sequence ID" value="NZ_PENI01000023.1"/>
</dbReference>
<dbReference type="InterPro" id="IPR001647">
    <property type="entry name" value="HTH_TetR"/>
</dbReference>
<name>A0A3M0I0L6_9ACTN</name>
<dbReference type="PRINTS" id="PR00455">
    <property type="entry name" value="HTHTETR"/>
</dbReference>
<dbReference type="PANTHER" id="PTHR47506:SF6">
    <property type="entry name" value="HTH-TYPE TRANSCRIPTIONAL REPRESSOR NEMR"/>
    <property type="match status" value="1"/>
</dbReference>
<organism evidence="6 7">
    <name type="scientific">Streptomyces shenzhenensis</name>
    <dbReference type="NCBI Taxonomy" id="943815"/>
    <lineage>
        <taxon>Bacteria</taxon>
        <taxon>Bacillati</taxon>
        <taxon>Actinomycetota</taxon>
        <taxon>Actinomycetes</taxon>
        <taxon>Kitasatosporales</taxon>
        <taxon>Streptomycetaceae</taxon>
        <taxon>Streptomyces</taxon>
    </lineage>
</organism>
<feature type="DNA-binding region" description="H-T-H motif" evidence="4">
    <location>
        <begin position="37"/>
        <end position="56"/>
    </location>
</feature>
<evidence type="ECO:0000313" key="6">
    <source>
        <dbReference type="EMBL" id="RMB82335.1"/>
    </source>
</evidence>
<dbReference type="GO" id="GO:0003677">
    <property type="term" value="F:DNA binding"/>
    <property type="evidence" value="ECO:0007669"/>
    <property type="project" value="UniProtKB-UniRule"/>
</dbReference>
<dbReference type="EMBL" id="PENI01000023">
    <property type="protein sequence ID" value="RMB82335.1"/>
    <property type="molecule type" value="Genomic_DNA"/>
</dbReference>
<keyword evidence="1" id="KW-0805">Transcription regulation</keyword>
<dbReference type="SUPFAM" id="SSF46689">
    <property type="entry name" value="Homeodomain-like"/>
    <property type="match status" value="1"/>
</dbReference>
<dbReference type="OrthoDB" id="4899232at2"/>
<evidence type="ECO:0000256" key="2">
    <source>
        <dbReference type="ARBA" id="ARBA00023125"/>
    </source>
</evidence>
<keyword evidence="3" id="KW-0804">Transcription</keyword>
<evidence type="ECO:0000256" key="1">
    <source>
        <dbReference type="ARBA" id="ARBA00023015"/>
    </source>
</evidence>
<dbReference type="AlphaFoldDB" id="A0A3M0I0L6"/>
<evidence type="ECO:0000256" key="3">
    <source>
        <dbReference type="ARBA" id="ARBA00023163"/>
    </source>
</evidence>
<keyword evidence="7" id="KW-1185">Reference proteome</keyword>
<evidence type="ECO:0000313" key="7">
    <source>
        <dbReference type="Proteomes" id="UP000270471"/>
    </source>
</evidence>
<sequence length="205" mass="22669">MTRRRTAGVQTGGAETREAILSAAERLMIAEGYERASIARTCRESGYPVGSLYYHFGSKAALLAAVYQRFEKRFFDNLTQAVQSARTAEEGLMTFWNGTVQAVLDDYPYFTLNLELLRISHEDPEIAAIMKADTQAFEQHIAAALATFASAAGMPDADDRADRMARVTTTYSRAAIMIAGDDQDLYLRHMADFYPVLQQMIAGSG</sequence>
<dbReference type="PROSITE" id="PS50977">
    <property type="entry name" value="HTH_TETR_2"/>
    <property type="match status" value="1"/>
</dbReference>
<keyword evidence="2 4" id="KW-0238">DNA-binding</keyword>
<reference evidence="6 7" key="1">
    <citation type="submission" date="2017-11" db="EMBL/GenBank/DDBJ databases">
        <title>Draft genome of actinobacteria isolated from guarana (Paullinia cupana (Mart.) Ducke.</title>
        <authorList>
            <person name="Siqueira K.A."/>
            <person name="Liotti R.G."/>
            <person name="Mendes T.A.O."/>
            <person name="Soares M.A."/>
        </authorList>
    </citation>
    <scope>NUCLEOTIDE SEQUENCE [LARGE SCALE GENOMIC DNA]</scope>
    <source>
        <strain evidence="6 7">193</strain>
    </source>
</reference>
<proteinExistence type="predicted"/>
<dbReference type="Pfam" id="PF00440">
    <property type="entry name" value="TetR_N"/>
    <property type="match status" value="1"/>
</dbReference>
<evidence type="ECO:0000259" key="5">
    <source>
        <dbReference type="PROSITE" id="PS50977"/>
    </source>
</evidence>